<dbReference type="GO" id="GO:0005886">
    <property type="term" value="C:plasma membrane"/>
    <property type="evidence" value="ECO:0007669"/>
    <property type="project" value="UniProtKB-SubCell"/>
</dbReference>
<keyword evidence="11" id="KW-1185">Reference proteome</keyword>
<dbReference type="PANTHER" id="PTHR11795:SF445">
    <property type="entry name" value="AMINO ACID ABC TRANSPORTER PERMEASE PROTEIN"/>
    <property type="match status" value="1"/>
</dbReference>
<reference evidence="11" key="1">
    <citation type="submission" date="2016-10" db="EMBL/GenBank/DDBJ databases">
        <authorList>
            <person name="Varghese N."/>
            <person name="Submissions S."/>
        </authorList>
    </citation>
    <scope>NUCLEOTIDE SEQUENCE [LARGE SCALE GENOMIC DNA]</scope>
    <source>
        <strain evidence="11">ES.061</strain>
    </source>
</reference>
<evidence type="ECO:0000256" key="2">
    <source>
        <dbReference type="ARBA" id="ARBA00022448"/>
    </source>
</evidence>
<dbReference type="InterPro" id="IPR001851">
    <property type="entry name" value="ABC_transp_permease"/>
</dbReference>
<evidence type="ECO:0000256" key="7">
    <source>
        <dbReference type="ARBA" id="ARBA00023136"/>
    </source>
</evidence>
<keyword evidence="2" id="KW-0813">Transport</keyword>
<feature type="transmembrane region" description="Helical" evidence="9">
    <location>
        <begin position="97"/>
        <end position="117"/>
    </location>
</feature>
<feature type="transmembrane region" description="Helical" evidence="9">
    <location>
        <begin position="43"/>
        <end position="60"/>
    </location>
</feature>
<dbReference type="CDD" id="cd06582">
    <property type="entry name" value="TM_PBP1_LivH_like"/>
    <property type="match status" value="1"/>
</dbReference>
<feature type="transmembrane region" description="Helical" evidence="9">
    <location>
        <begin position="191"/>
        <end position="214"/>
    </location>
</feature>
<sequence>MNELLLQGLVNGIVVGLIYALIGVSLNVIFGVLRVVNFAHGEFIVLGAYGAYFAQAWLGLSPLLAMPLIFVVFGMMGYGLYFVLVKRLARSNDPEHASLLVMFGLSLVLGALMLLAFEADARSLNFTLDPPFLMFGNIILPTTKLLGLAVAVVVTGALAFFLYRTLPGKALRAIIMNRDAIQIVGVDLNHLSALTFGLGLGLAGITGILVSMIFPSFSPFIGQDYTLIGFIVIVLGGLGHPIGAVAGGILFGLAEQTAMVFFSGTVAMLLGFVLLIAVILIRPAGLFGVQNSR</sequence>
<feature type="transmembrane region" description="Helical" evidence="9">
    <location>
        <begin position="12"/>
        <end position="36"/>
    </location>
</feature>
<accession>A0A1H4JQU4</accession>
<evidence type="ECO:0000256" key="4">
    <source>
        <dbReference type="ARBA" id="ARBA00022692"/>
    </source>
</evidence>
<dbReference type="EMBL" id="FNSL01000001">
    <property type="protein sequence ID" value="SEB47962.1"/>
    <property type="molecule type" value="Genomic_DNA"/>
</dbReference>
<feature type="transmembrane region" description="Helical" evidence="9">
    <location>
        <begin position="226"/>
        <end position="253"/>
    </location>
</feature>
<dbReference type="GO" id="GO:0022857">
    <property type="term" value="F:transmembrane transporter activity"/>
    <property type="evidence" value="ECO:0007669"/>
    <property type="project" value="InterPro"/>
</dbReference>
<comment type="subcellular location">
    <subcellularLocation>
        <location evidence="1">Cell membrane</location>
        <topology evidence="1">Multi-pass membrane protein</topology>
    </subcellularLocation>
</comment>
<dbReference type="GO" id="GO:0006865">
    <property type="term" value="P:amino acid transport"/>
    <property type="evidence" value="ECO:0007669"/>
    <property type="project" value="UniProtKB-KW"/>
</dbReference>
<keyword evidence="6 9" id="KW-1133">Transmembrane helix</keyword>
<dbReference type="RefSeq" id="WP_007008912.1">
    <property type="nucleotide sequence ID" value="NZ_FNSL01000001.1"/>
</dbReference>
<dbReference type="Proteomes" id="UP000199064">
    <property type="component" value="Unassembled WGS sequence"/>
</dbReference>
<evidence type="ECO:0000313" key="11">
    <source>
        <dbReference type="Proteomes" id="UP000199064"/>
    </source>
</evidence>
<name>A0A1H4JQU4_9HYPH</name>
<keyword evidence="7 9" id="KW-0472">Membrane</keyword>
<evidence type="ECO:0000256" key="9">
    <source>
        <dbReference type="SAM" id="Phobius"/>
    </source>
</evidence>
<dbReference type="Pfam" id="PF02653">
    <property type="entry name" value="BPD_transp_2"/>
    <property type="match status" value="1"/>
</dbReference>
<evidence type="ECO:0000256" key="5">
    <source>
        <dbReference type="ARBA" id="ARBA00022970"/>
    </source>
</evidence>
<protein>
    <submittedName>
        <fullName evidence="10">Amino acid/amide ABC transporter membrane protein 1, HAAT family</fullName>
    </submittedName>
</protein>
<feature type="transmembrane region" description="Helical" evidence="9">
    <location>
        <begin position="66"/>
        <end position="85"/>
    </location>
</feature>
<feature type="transmembrane region" description="Helical" evidence="9">
    <location>
        <begin position="137"/>
        <end position="163"/>
    </location>
</feature>
<evidence type="ECO:0000256" key="6">
    <source>
        <dbReference type="ARBA" id="ARBA00022989"/>
    </source>
</evidence>
<evidence type="ECO:0000256" key="3">
    <source>
        <dbReference type="ARBA" id="ARBA00022475"/>
    </source>
</evidence>
<dbReference type="InterPro" id="IPR052157">
    <property type="entry name" value="BCAA_transport_permease"/>
</dbReference>
<dbReference type="AlphaFoldDB" id="A0A1H4JQU4"/>
<proteinExistence type="inferred from homology"/>
<feature type="transmembrane region" description="Helical" evidence="9">
    <location>
        <begin position="260"/>
        <end position="281"/>
    </location>
</feature>
<dbReference type="PANTHER" id="PTHR11795">
    <property type="entry name" value="BRANCHED-CHAIN AMINO ACID TRANSPORT SYSTEM PERMEASE PROTEIN LIVH"/>
    <property type="match status" value="1"/>
</dbReference>
<keyword evidence="5" id="KW-0029">Amino-acid transport</keyword>
<evidence type="ECO:0000256" key="8">
    <source>
        <dbReference type="ARBA" id="ARBA00037998"/>
    </source>
</evidence>
<organism evidence="10 11">
    <name type="scientific">Nitratireductor aquibiodomus</name>
    <dbReference type="NCBI Taxonomy" id="204799"/>
    <lineage>
        <taxon>Bacteria</taxon>
        <taxon>Pseudomonadati</taxon>
        <taxon>Pseudomonadota</taxon>
        <taxon>Alphaproteobacteria</taxon>
        <taxon>Hyphomicrobiales</taxon>
        <taxon>Phyllobacteriaceae</taxon>
        <taxon>Nitratireductor</taxon>
    </lineage>
</organism>
<evidence type="ECO:0000313" key="10">
    <source>
        <dbReference type="EMBL" id="SEB47962.1"/>
    </source>
</evidence>
<keyword evidence="4 9" id="KW-0812">Transmembrane</keyword>
<gene>
    <name evidence="10" type="ORF">SAMN05216452_1550</name>
</gene>
<comment type="similarity">
    <text evidence="8">Belongs to the binding-protein-dependent transport system permease family. LivHM subfamily.</text>
</comment>
<keyword evidence="3" id="KW-1003">Cell membrane</keyword>
<evidence type="ECO:0000256" key="1">
    <source>
        <dbReference type="ARBA" id="ARBA00004651"/>
    </source>
</evidence>